<dbReference type="EMBL" id="JAMKOV010000031">
    <property type="protein sequence ID" value="KAI8035737.1"/>
    <property type="molecule type" value="Genomic_DNA"/>
</dbReference>
<accession>A0A9Q0BKP3</accession>
<proteinExistence type="predicted"/>
<protein>
    <submittedName>
        <fullName evidence="1">Uncharacterized protein</fullName>
    </submittedName>
</protein>
<dbReference type="AlphaFoldDB" id="A0A9Q0BKP3"/>
<dbReference type="Proteomes" id="UP001059596">
    <property type="component" value="Unassembled WGS sequence"/>
</dbReference>
<organism evidence="1 2">
    <name type="scientific">Drosophila gunungcola</name>
    <name type="common">fruit fly</name>
    <dbReference type="NCBI Taxonomy" id="103775"/>
    <lineage>
        <taxon>Eukaryota</taxon>
        <taxon>Metazoa</taxon>
        <taxon>Ecdysozoa</taxon>
        <taxon>Arthropoda</taxon>
        <taxon>Hexapoda</taxon>
        <taxon>Insecta</taxon>
        <taxon>Pterygota</taxon>
        <taxon>Neoptera</taxon>
        <taxon>Endopterygota</taxon>
        <taxon>Diptera</taxon>
        <taxon>Brachycera</taxon>
        <taxon>Muscomorpha</taxon>
        <taxon>Ephydroidea</taxon>
        <taxon>Drosophilidae</taxon>
        <taxon>Drosophila</taxon>
        <taxon>Sophophora</taxon>
    </lineage>
</organism>
<reference evidence="1" key="1">
    <citation type="journal article" date="2023" name="Genome Biol. Evol.">
        <title>Long-read-based Genome Assembly of Drosophila gunungcola Reveals Fewer Chemosensory Genes in Flower-breeding Species.</title>
        <authorList>
            <person name="Negi A."/>
            <person name="Liao B.Y."/>
            <person name="Yeh S.D."/>
        </authorList>
    </citation>
    <scope>NUCLEOTIDE SEQUENCE</scope>
    <source>
        <strain evidence="1">Sukarami</strain>
    </source>
</reference>
<name>A0A9Q0BKP3_9MUSC</name>
<comment type="caution">
    <text evidence="1">The sequence shown here is derived from an EMBL/GenBank/DDBJ whole genome shotgun (WGS) entry which is preliminary data.</text>
</comment>
<evidence type="ECO:0000313" key="1">
    <source>
        <dbReference type="EMBL" id="KAI8035737.1"/>
    </source>
</evidence>
<gene>
    <name evidence="1" type="ORF">M5D96_011487</name>
</gene>
<sequence length="154" mass="17100">MFNAQALESDCRLGPQPKQSQICVSCFFLPPFRHKFARPRALTTHPPTNRLPFARSFGGALGFASSSFAHPLSFTHSLSLSLATFSAVEPLLRAQSRFNTRSFWSCSLPRKQLQKKVEPIGSLTLLKCAWSKKRGRVSMCARVCASISRPVPFA</sequence>
<keyword evidence="2" id="KW-1185">Reference proteome</keyword>
<evidence type="ECO:0000313" key="2">
    <source>
        <dbReference type="Proteomes" id="UP001059596"/>
    </source>
</evidence>